<dbReference type="InterPro" id="IPR006001">
    <property type="entry name" value="Therm_gnt_kin"/>
</dbReference>
<evidence type="ECO:0000256" key="1">
    <source>
        <dbReference type="ARBA" id="ARBA00004875"/>
    </source>
</evidence>
<dbReference type="AlphaFoldDB" id="A0A7N0VNN2"/>
<reference evidence="10" key="1">
    <citation type="submission" date="2021-01" db="UniProtKB">
        <authorList>
            <consortium name="EnsemblPlants"/>
        </authorList>
    </citation>
    <scope>IDENTIFICATION</scope>
</reference>
<keyword evidence="6" id="KW-0418">Kinase</keyword>
<organism evidence="10 11">
    <name type="scientific">Kalanchoe fedtschenkoi</name>
    <name type="common">Lavender scallops</name>
    <name type="synonym">South American air plant</name>
    <dbReference type="NCBI Taxonomy" id="63787"/>
    <lineage>
        <taxon>Eukaryota</taxon>
        <taxon>Viridiplantae</taxon>
        <taxon>Streptophyta</taxon>
        <taxon>Embryophyta</taxon>
        <taxon>Tracheophyta</taxon>
        <taxon>Spermatophyta</taxon>
        <taxon>Magnoliopsida</taxon>
        <taxon>eudicotyledons</taxon>
        <taxon>Gunneridae</taxon>
        <taxon>Pentapetalae</taxon>
        <taxon>Saxifragales</taxon>
        <taxon>Crassulaceae</taxon>
        <taxon>Kalanchoe</taxon>
    </lineage>
</organism>
<evidence type="ECO:0000256" key="6">
    <source>
        <dbReference type="ARBA" id="ARBA00022777"/>
    </source>
</evidence>
<dbReference type="GO" id="GO:0005975">
    <property type="term" value="P:carbohydrate metabolic process"/>
    <property type="evidence" value="ECO:0007669"/>
    <property type="project" value="InterPro"/>
</dbReference>
<evidence type="ECO:0000256" key="8">
    <source>
        <dbReference type="ARBA" id="ARBA00029835"/>
    </source>
</evidence>
<proteinExistence type="inferred from homology"/>
<keyword evidence="5" id="KW-0547">Nucleotide-binding</keyword>
<keyword evidence="7" id="KW-0067">ATP-binding</keyword>
<comment type="similarity">
    <text evidence="2">Belongs to the gluconokinase GntK/GntV family.</text>
</comment>
<evidence type="ECO:0000313" key="11">
    <source>
        <dbReference type="Proteomes" id="UP000594263"/>
    </source>
</evidence>
<dbReference type="PANTHER" id="PTHR43442:SF3">
    <property type="entry name" value="GLUCONOKINASE-RELATED"/>
    <property type="match status" value="1"/>
</dbReference>
<evidence type="ECO:0000256" key="3">
    <source>
        <dbReference type="ARBA" id="ARBA00012054"/>
    </source>
</evidence>
<dbReference type="OMA" id="HFIYLRA"/>
<evidence type="ECO:0000256" key="2">
    <source>
        <dbReference type="ARBA" id="ARBA00008420"/>
    </source>
</evidence>
<dbReference type="EC" id="2.7.1.12" evidence="3"/>
<dbReference type="GO" id="GO:0005524">
    <property type="term" value="F:ATP binding"/>
    <property type="evidence" value="ECO:0007669"/>
    <property type="project" value="UniProtKB-KW"/>
</dbReference>
<keyword evidence="11" id="KW-1185">Reference proteome</keyword>
<dbReference type="PANTHER" id="PTHR43442">
    <property type="entry name" value="GLUCONOKINASE-RELATED"/>
    <property type="match status" value="1"/>
</dbReference>
<comment type="pathway">
    <text evidence="1">Carbohydrate acid metabolism; D-gluconate degradation.</text>
</comment>
<dbReference type="GO" id="GO:0046316">
    <property type="term" value="F:gluconokinase activity"/>
    <property type="evidence" value="ECO:0007669"/>
    <property type="project" value="UniProtKB-EC"/>
</dbReference>
<dbReference type="Proteomes" id="UP000594263">
    <property type="component" value="Unplaced"/>
</dbReference>
<accession>A0A7N0VNN2</accession>
<dbReference type="EnsemblPlants" id="Kaladp1324s0038.1.v1.1">
    <property type="protein sequence ID" value="Kaladp1324s0038.1.v1.1"/>
    <property type="gene ID" value="Kaladp1324s0038.v1.1"/>
</dbReference>
<name>A0A7N0VNN2_KALFE</name>
<dbReference type="Pfam" id="PF13671">
    <property type="entry name" value="AAA_33"/>
    <property type="match status" value="1"/>
</dbReference>
<dbReference type="Gene3D" id="3.40.50.300">
    <property type="entry name" value="P-loop containing nucleotide triphosphate hydrolases"/>
    <property type="match status" value="1"/>
</dbReference>
<evidence type="ECO:0000256" key="7">
    <source>
        <dbReference type="ARBA" id="ARBA00022840"/>
    </source>
</evidence>
<dbReference type="SUPFAM" id="SSF52540">
    <property type="entry name" value="P-loop containing nucleoside triphosphate hydrolases"/>
    <property type="match status" value="1"/>
</dbReference>
<comment type="catalytic activity">
    <reaction evidence="9">
        <text>D-gluconate + ATP = 6-phospho-D-gluconate + ADP + H(+)</text>
        <dbReference type="Rhea" id="RHEA:19433"/>
        <dbReference type="ChEBI" id="CHEBI:15378"/>
        <dbReference type="ChEBI" id="CHEBI:18391"/>
        <dbReference type="ChEBI" id="CHEBI:30616"/>
        <dbReference type="ChEBI" id="CHEBI:58759"/>
        <dbReference type="ChEBI" id="CHEBI:456216"/>
        <dbReference type="EC" id="2.7.1.12"/>
    </reaction>
</comment>
<evidence type="ECO:0000256" key="4">
    <source>
        <dbReference type="ARBA" id="ARBA00022679"/>
    </source>
</evidence>
<evidence type="ECO:0000256" key="9">
    <source>
        <dbReference type="ARBA" id="ARBA00048090"/>
    </source>
</evidence>
<evidence type="ECO:0000313" key="10">
    <source>
        <dbReference type="EnsemblPlants" id="Kaladp1324s0038.1.v1.1"/>
    </source>
</evidence>
<dbReference type="InterPro" id="IPR027417">
    <property type="entry name" value="P-loop_NTPase"/>
</dbReference>
<dbReference type="CDD" id="cd02021">
    <property type="entry name" value="GntK"/>
    <property type="match status" value="1"/>
</dbReference>
<keyword evidence="4" id="KW-0808">Transferase</keyword>
<evidence type="ECO:0000256" key="5">
    <source>
        <dbReference type="ARBA" id="ARBA00022741"/>
    </source>
</evidence>
<protein>
    <recommendedName>
        <fullName evidence="3">gluconokinase</fullName>
        <ecNumber evidence="3">2.7.1.12</ecNumber>
    </recommendedName>
    <alternativeName>
        <fullName evidence="8">Gluconate kinase</fullName>
    </alternativeName>
</protein>
<dbReference type="Gramene" id="Kaladp1324s0038.1.v1.1">
    <property type="protein sequence ID" value="Kaladp1324s0038.1.v1.1"/>
    <property type="gene ID" value="Kaladp1324s0038.v1.1"/>
</dbReference>
<dbReference type="GO" id="GO:0005737">
    <property type="term" value="C:cytoplasm"/>
    <property type="evidence" value="ECO:0007669"/>
    <property type="project" value="TreeGrafter"/>
</dbReference>
<dbReference type="UniPathway" id="UPA00792"/>
<sequence>MAVEPVVLMGVSGAGKSLGKSLQEAMDCMFLDADDFHSQNSKQKMRQGVPLTEEDRFPWLETLQGTLRKNIAMGQQVVLSCSALRKGYREVLRSADESYKQGSFRSRVRFVLLDAKAEVLEARLLRRLAEGKHFMQVDQAEGILTVDATLKPEAVVNVIQVSHTLGKQMVTA</sequence>